<sequence length="149" mass="15851">MPKFDTVLLQTGANTTGIVIPAEVVEALGWGKRPKVTVTLNGTYTYRNTVAVMGGEYMVGVSAEHREKSGLKGGDRISVELALDTAPRTVVVPAELAAALAGDEAAKSAFEKLSYSRQRQHVLAVEGAKAAETKARRVEKIIETLKAGK</sequence>
<accession>A0ABQ5W1W2</accession>
<proteinExistence type="predicted"/>
<organism evidence="1 2">
    <name type="scientific">Devosia nitrariae</name>
    <dbReference type="NCBI Taxonomy" id="2071872"/>
    <lineage>
        <taxon>Bacteria</taxon>
        <taxon>Pseudomonadati</taxon>
        <taxon>Pseudomonadota</taxon>
        <taxon>Alphaproteobacteria</taxon>
        <taxon>Hyphomicrobiales</taxon>
        <taxon>Devosiaceae</taxon>
        <taxon>Devosia</taxon>
    </lineage>
</organism>
<evidence type="ECO:0000313" key="2">
    <source>
        <dbReference type="Proteomes" id="UP001156691"/>
    </source>
</evidence>
<dbReference type="RefSeq" id="WP_284339446.1">
    <property type="nucleotide sequence ID" value="NZ_BSNS01000007.1"/>
</dbReference>
<evidence type="ECO:0008006" key="3">
    <source>
        <dbReference type="Google" id="ProtNLM"/>
    </source>
</evidence>
<dbReference type="Gene3D" id="2.40.30.100">
    <property type="entry name" value="AF2212/PG0164-like"/>
    <property type="match status" value="1"/>
</dbReference>
<comment type="caution">
    <text evidence="1">The sequence shown here is derived from an EMBL/GenBank/DDBJ whole genome shotgun (WGS) entry which is preliminary data.</text>
</comment>
<dbReference type="SUPFAM" id="SSF141694">
    <property type="entry name" value="AF2212/PG0164-like"/>
    <property type="match status" value="1"/>
</dbReference>
<dbReference type="InterPro" id="IPR015018">
    <property type="entry name" value="DUF1905"/>
</dbReference>
<dbReference type="Pfam" id="PF13376">
    <property type="entry name" value="OmdA"/>
    <property type="match status" value="1"/>
</dbReference>
<dbReference type="Proteomes" id="UP001156691">
    <property type="component" value="Unassembled WGS sequence"/>
</dbReference>
<dbReference type="Pfam" id="PF08922">
    <property type="entry name" value="DUF1905"/>
    <property type="match status" value="1"/>
</dbReference>
<name>A0ABQ5W1W2_9HYPH</name>
<gene>
    <name evidence="1" type="ORF">GCM10010862_12570</name>
</gene>
<evidence type="ECO:0000313" key="1">
    <source>
        <dbReference type="EMBL" id="GLQ53998.1"/>
    </source>
</evidence>
<dbReference type="InterPro" id="IPR037079">
    <property type="entry name" value="AF2212/PG0164-like_sf"/>
</dbReference>
<keyword evidence="2" id="KW-1185">Reference proteome</keyword>
<dbReference type="EMBL" id="BSNS01000007">
    <property type="protein sequence ID" value="GLQ53998.1"/>
    <property type="molecule type" value="Genomic_DNA"/>
</dbReference>
<protein>
    <recommendedName>
        <fullName evidence="3">DUF1905 domain-containing protein</fullName>
    </recommendedName>
</protein>
<reference evidence="2" key="1">
    <citation type="journal article" date="2019" name="Int. J. Syst. Evol. Microbiol.">
        <title>The Global Catalogue of Microorganisms (GCM) 10K type strain sequencing project: providing services to taxonomists for standard genome sequencing and annotation.</title>
        <authorList>
            <consortium name="The Broad Institute Genomics Platform"/>
            <consortium name="The Broad Institute Genome Sequencing Center for Infectious Disease"/>
            <person name="Wu L."/>
            <person name="Ma J."/>
        </authorList>
    </citation>
    <scope>NUCLEOTIDE SEQUENCE [LARGE SCALE GENOMIC DNA]</scope>
    <source>
        <strain evidence="2">NBRC 112416</strain>
    </source>
</reference>